<dbReference type="Gene3D" id="1.20.1250.20">
    <property type="entry name" value="MFS general substrate transporter like domains"/>
    <property type="match status" value="1"/>
</dbReference>
<dbReference type="Pfam" id="PF07690">
    <property type="entry name" value="MFS_1"/>
    <property type="match status" value="1"/>
</dbReference>
<accession>A0A1E4S593</accession>
<feature type="transmembrane region" description="Helical" evidence="5">
    <location>
        <begin position="484"/>
        <end position="502"/>
    </location>
</feature>
<dbReference type="GO" id="GO:0022857">
    <property type="term" value="F:transmembrane transporter activity"/>
    <property type="evidence" value="ECO:0007669"/>
    <property type="project" value="InterPro"/>
</dbReference>
<sequence length="560" mass="62772">MTGQTINYDAIPGNTNLVDLDGSMAARHSSGNKKIVLIPTPSDDPDDPLNWTPRRKWMSMFCVVVYTYGVGIPSAAIYSVLTNISAKTGISLGDLNSGTGYMFLFFGLGCMIFQPLALQYGKRPVYLFSVLATALVCIWSPYCKTNAEWIGSKILQGFVGAPIESLCEISVSDIFFEHERATGMSIYGLALLTSNYIAPVVAGFITNGMEWEWVMYFCSIWGAVAFIFLFLFMEETNYNRKVNPVKVLEAITSIDMVAESDMNVSSDNEKINPVLSNKTVEERLGNINENFDTSDEVEYPKTSSRTWVEKMSFTHGLKSKFLLPHYLLGPFKMLFFPSVLWAGFVYGSSLVWFNLLNATAGMILTAPPYNFSPSMVGLSYISPTIFSCVFFFLSGALSDWMKVFFAKRRPDGLSYPEDRLWILIIYMVLGFLASIGWGVGAYYEKHWMLLVISMGVLGGCGIFGVAAGVTYCSDSYHELDTEGMVVVIVIRNLMSFACSYGLTHWVTNMGLKNAFISSACILLFCNGTFLIMRYTGPYWRNKTKHLYWKFVEENRKILED</sequence>
<feature type="transmembrane region" description="Helical" evidence="5">
    <location>
        <begin position="375"/>
        <end position="400"/>
    </location>
</feature>
<keyword evidence="3 5" id="KW-1133">Transmembrane helix</keyword>
<evidence type="ECO:0000256" key="3">
    <source>
        <dbReference type="ARBA" id="ARBA00022989"/>
    </source>
</evidence>
<evidence type="ECO:0000313" key="6">
    <source>
        <dbReference type="EMBL" id="ODV74623.1"/>
    </source>
</evidence>
<feature type="transmembrane region" description="Helical" evidence="5">
    <location>
        <begin position="334"/>
        <end position="355"/>
    </location>
</feature>
<protein>
    <submittedName>
        <fullName evidence="6">MFS general substrate transporter</fullName>
    </submittedName>
</protein>
<feature type="transmembrane region" description="Helical" evidence="5">
    <location>
        <begin position="449"/>
        <end position="472"/>
    </location>
</feature>
<feature type="transmembrane region" description="Helical" evidence="5">
    <location>
        <begin position="514"/>
        <end position="532"/>
    </location>
</feature>
<evidence type="ECO:0000256" key="5">
    <source>
        <dbReference type="SAM" id="Phobius"/>
    </source>
</evidence>
<gene>
    <name evidence="6" type="ORF">CYBJADRAFT_125327</name>
</gene>
<dbReference type="GeneID" id="30986982"/>
<reference evidence="6 7" key="1">
    <citation type="journal article" date="2016" name="Proc. Natl. Acad. Sci. U.S.A.">
        <title>Comparative genomics of biotechnologically important yeasts.</title>
        <authorList>
            <person name="Riley R."/>
            <person name="Haridas S."/>
            <person name="Wolfe K.H."/>
            <person name="Lopes M.R."/>
            <person name="Hittinger C.T."/>
            <person name="Goeker M."/>
            <person name="Salamov A.A."/>
            <person name="Wisecaver J.H."/>
            <person name="Long T.M."/>
            <person name="Calvey C.H."/>
            <person name="Aerts A.L."/>
            <person name="Barry K.W."/>
            <person name="Choi C."/>
            <person name="Clum A."/>
            <person name="Coughlan A.Y."/>
            <person name="Deshpande S."/>
            <person name="Douglass A.P."/>
            <person name="Hanson S.J."/>
            <person name="Klenk H.-P."/>
            <person name="LaButti K.M."/>
            <person name="Lapidus A."/>
            <person name="Lindquist E.A."/>
            <person name="Lipzen A.M."/>
            <person name="Meier-Kolthoff J.P."/>
            <person name="Ohm R.A."/>
            <person name="Otillar R.P."/>
            <person name="Pangilinan J.L."/>
            <person name="Peng Y."/>
            <person name="Rokas A."/>
            <person name="Rosa C.A."/>
            <person name="Scheuner C."/>
            <person name="Sibirny A.A."/>
            <person name="Slot J.C."/>
            <person name="Stielow J.B."/>
            <person name="Sun H."/>
            <person name="Kurtzman C.P."/>
            <person name="Blackwell M."/>
            <person name="Grigoriev I.V."/>
            <person name="Jeffries T.W."/>
        </authorList>
    </citation>
    <scope>NUCLEOTIDE SEQUENCE [LARGE SCALE GENOMIC DNA]</scope>
    <source>
        <strain evidence="7">ATCC 18201 / CBS 1600 / BCRC 20928 / JCM 3617 / NBRC 0987 / NRRL Y-1542</strain>
    </source>
</reference>
<dbReference type="AlphaFoldDB" id="A0A1E4S593"/>
<feature type="transmembrane region" description="Helical" evidence="5">
    <location>
        <begin position="420"/>
        <end position="443"/>
    </location>
</feature>
<keyword evidence="4 5" id="KW-0472">Membrane</keyword>
<dbReference type="SUPFAM" id="SSF103473">
    <property type="entry name" value="MFS general substrate transporter"/>
    <property type="match status" value="1"/>
</dbReference>
<dbReference type="InterPro" id="IPR011701">
    <property type="entry name" value="MFS"/>
</dbReference>
<dbReference type="OrthoDB" id="5215911at2759"/>
<evidence type="ECO:0000313" key="7">
    <source>
        <dbReference type="Proteomes" id="UP000094389"/>
    </source>
</evidence>
<keyword evidence="7" id="KW-1185">Reference proteome</keyword>
<organism evidence="6 7">
    <name type="scientific">Cyberlindnera jadinii (strain ATCC 18201 / CBS 1600 / BCRC 20928 / JCM 3617 / NBRC 0987 / NRRL Y-1542)</name>
    <name type="common">Torula yeast</name>
    <name type="synonym">Candida utilis</name>
    <dbReference type="NCBI Taxonomy" id="983966"/>
    <lineage>
        <taxon>Eukaryota</taxon>
        <taxon>Fungi</taxon>
        <taxon>Dikarya</taxon>
        <taxon>Ascomycota</taxon>
        <taxon>Saccharomycotina</taxon>
        <taxon>Saccharomycetes</taxon>
        <taxon>Phaffomycetales</taxon>
        <taxon>Phaffomycetaceae</taxon>
        <taxon>Cyberlindnera</taxon>
    </lineage>
</organism>
<feature type="transmembrane region" description="Helical" evidence="5">
    <location>
        <begin position="125"/>
        <end position="142"/>
    </location>
</feature>
<evidence type="ECO:0000256" key="1">
    <source>
        <dbReference type="ARBA" id="ARBA00004141"/>
    </source>
</evidence>
<dbReference type="PANTHER" id="PTHR23502:SF30">
    <property type="entry name" value="TRANSPORTER, PUTATIVE (AFU_ORTHOLOGUE AFUA_8G04702)-RELATED"/>
    <property type="match status" value="1"/>
</dbReference>
<dbReference type="GO" id="GO:0005886">
    <property type="term" value="C:plasma membrane"/>
    <property type="evidence" value="ECO:0007669"/>
    <property type="project" value="TreeGrafter"/>
</dbReference>
<feature type="transmembrane region" description="Helical" evidence="5">
    <location>
        <begin position="101"/>
        <end position="118"/>
    </location>
</feature>
<dbReference type="OMA" id="YWCAIFL"/>
<dbReference type="InterPro" id="IPR036259">
    <property type="entry name" value="MFS_trans_sf"/>
</dbReference>
<dbReference type="RefSeq" id="XP_020071662.1">
    <property type="nucleotide sequence ID" value="XM_020212586.1"/>
</dbReference>
<dbReference type="Proteomes" id="UP000094389">
    <property type="component" value="Unassembled WGS sequence"/>
</dbReference>
<proteinExistence type="predicted"/>
<dbReference type="EMBL" id="KV453927">
    <property type="protein sequence ID" value="ODV74623.1"/>
    <property type="molecule type" value="Genomic_DNA"/>
</dbReference>
<feature type="transmembrane region" description="Helical" evidence="5">
    <location>
        <begin position="213"/>
        <end position="233"/>
    </location>
</feature>
<dbReference type="STRING" id="983966.A0A1E4S593"/>
<name>A0A1E4S593_CYBJN</name>
<feature type="transmembrane region" description="Helical" evidence="5">
    <location>
        <begin position="60"/>
        <end position="81"/>
    </location>
</feature>
<feature type="transmembrane region" description="Helical" evidence="5">
    <location>
        <begin position="188"/>
        <end position="207"/>
    </location>
</feature>
<evidence type="ECO:0000256" key="2">
    <source>
        <dbReference type="ARBA" id="ARBA00022692"/>
    </source>
</evidence>
<evidence type="ECO:0000256" key="4">
    <source>
        <dbReference type="ARBA" id="ARBA00023136"/>
    </source>
</evidence>
<dbReference type="PANTHER" id="PTHR23502">
    <property type="entry name" value="MAJOR FACILITATOR SUPERFAMILY"/>
    <property type="match status" value="1"/>
</dbReference>
<keyword evidence="2 5" id="KW-0812">Transmembrane</keyword>
<comment type="subcellular location">
    <subcellularLocation>
        <location evidence="1">Membrane</location>
        <topology evidence="1">Multi-pass membrane protein</topology>
    </subcellularLocation>
</comment>